<evidence type="ECO:0000313" key="1">
    <source>
        <dbReference type="EMBL" id="KLJ09983.1"/>
    </source>
</evidence>
<organism evidence="1 2">
    <name type="scientific">Blastomyces silverae</name>
    <dbReference type="NCBI Taxonomy" id="2060906"/>
    <lineage>
        <taxon>Eukaryota</taxon>
        <taxon>Fungi</taxon>
        <taxon>Dikarya</taxon>
        <taxon>Ascomycota</taxon>
        <taxon>Pezizomycotina</taxon>
        <taxon>Eurotiomycetes</taxon>
        <taxon>Eurotiomycetidae</taxon>
        <taxon>Onygenales</taxon>
        <taxon>Ajellomycetaceae</taxon>
        <taxon>Blastomyces</taxon>
    </lineage>
</organism>
<protein>
    <submittedName>
        <fullName evidence="1">Uncharacterized protein</fullName>
    </submittedName>
</protein>
<gene>
    <name evidence="1" type="ORF">EMPG_14603</name>
</gene>
<dbReference type="Proteomes" id="UP000053573">
    <property type="component" value="Unassembled WGS sequence"/>
</dbReference>
<proteinExistence type="predicted"/>
<sequence>MGIILPEPYRTFVAEIASGMSWRPLHTTASSRPVTVATGMTPSRRRPVSRLPFPLNITKGWIWEGGRPRAS</sequence>
<evidence type="ECO:0000313" key="2">
    <source>
        <dbReference type="Proteomes" id="UP000053573"/>
    </source>
</evidence>
<dbReference type="EMBL" id="LDEV01002193">
    <property type="protein sequence ID" value="KLJ09983.1"/>
    <property type="molecule type" value="Genomic_DNA"/>
</dbReference>
<dbReference type="AlphaFoldDB" id="A0A0H1BFV6"/>
<dbReference type="OrthoDB" id="4175509at2759"/>
<comment type="caution">
    <text evidence="1">The sequence shown here is derived from an EMBL/GenBank/DDBJ whole genome shotgun (WGS) entry which is preliminary data.</text>
</comment>
<keyword evidence="2" id="KW-1185">Reference proteome</keyword>
<reference evidence="2" key="1">
    <citation type="journal article" date="2015" name="PLoS Genet.">
        <title>The dynamic genome and transcriptome of the human fungal pathogen Blastomyces and close relative Emmonsia.</title>
        <authorList>
            <person name="Munoz J.F."/>
            <person name="Gauthier G.M."/>
            <person name="Desjardins C.A."/>
            <person name="Gallo J.E."/>
            <person name="Holder J."/>
            <person name="Sullivan T.D."/>
            <person name="Marty A.J."/>
            <person name="Carmen J.C."/>
            <person name="Chen Z."/>
            <person name="Ding L."/>
            <person name="Gujja S."/>
            <person name="Magrini V."/>
            <person name="Misas E."/>
            <person name="Mitreva M."/>
            <person name="Priest M."/>
            <person name="Saif S."/>
            <person name="Whiston E.A."/>
            <person name="Young S."/>
            <person name="Zeng Q."/>
            <person name="Goldman W.E."/>
            <person name="Mardis E.R."/>
            <person name="Taylor J.W."/>
            <person name="McEwen J.G."/>
            <person name="Clay O.K."/>
            <person name="Klein B.S."/>
            <person name="Cuomo C.A."/>
        </authorList>
    </citation>
    <scope>NUCLEOTIDE SEQUENCE [LARGE SCALE GENOMIC DNA]</scope>
    <source>
        <strain evidence="2">UAMH 139</strain>
    </source>
</reference>
<name>A0A0H1BFV6_9EURO</name>
<accession>A0A0H1BFV6</accession>